<dbReference type="SUPFAM" id="SSF46785">
    <property type="entry name" value="Winged helix' DNA-binding domain"/>
    <property type="match status" value="1"/>
</dbReference>
<dbReference type="Pfam" id="PF00392">
    <property type="entry name" value="GntR"/>
    <property type="match status" value="1"/>
</dbReference>
<dbReference type="GO" id="GO:0003700">
    <property type="term" value="F:DNA-binding transcription factor activity"/>
    <property type="evidence" value="ECO:0007669"/>
    <property type="project" value="InterPro"/>
</dbReference>
<dbReference type="SMART" id="SM00345">
    <property type="entry name" value="HTH_GNTR"/>
    <property type="match status" value="1"/>
</dbReference>
<dbReference type="GO" id="GO:0003677">
    <property type="term" value="F:DNA binding"/>
    <property type="evidence" value="ECO:0007669"/>
    <property type="project" value="UniProtKB-KW"/>
</dbReference>
<proteinExistence type="predicted"/>
<dbReference type="InterPro" id="IPR036390">
    <property type="entry name" value="WH_DNA-bd_sf"/>
</dbReference>
<dbReference type="PROSITE" id="PS50949">
    <property type="entry name" value="HTH_GNTR"/>
    <property type="match status" value="1"/>
</dbReference>
<sequence length="172" mass="18650">MDRAYRAPTQVHTGAPPVRVPEIRSQWWLRQEPSVGTLAKSPSQGVPVPETFLNIDPLVATPPFEQVRLQILDAVRSGRLEPGTRLPTVRGLADNVGLATNTVARAYRELERDGVIETRGRSGSYIAATGDTASRHAELAATAFAVRIHELGVSPDEALALVTDALRQRARA</sequence>
<comment type="caution">
    <text evidence="5">The sequence shown here is derived from an EMBL/GenBank/DDBJ whole genome shotgun (WGS) entry which is preliminary data.</text>
</comment>
<evidence type="ECO:0000256" key="3">
    <source>
        <dbReference type="ARBA" id="ARBA00023163"/>
    </source>
</evidence>
<keyword evidence="2" id="KW-0238">DNA-binding</keyword>
<keyword evidence="6" id="KW-1185">Reference proteome</keyword>
<dbReference type="OrthoDB" id="4307011at2"/>
<dbReference type="Proteomes" id="UP000272015">
    <property type="component" value="Unassembled WGS sequence"/>
</dbReference>
<evidence type="ECO:0000256" key="1">
    <source>
        <dbReference type="ARBA" id="ARBA00023015"/>
    </source>
</evidence>
<gene>
    <name evidence="5" type="ORF">D6T64_12640</name>
</gene>
<dbReference type="EMBL" id="QZVS01000086">
    <property type="protein sequence ID" value="RJT87935.1"/>
    <property type="molecule type" value="Genomic_DNA"/>
</dbReference>
<dbReference type="Gene3D" id="1.10.10.10">
    <property type="entry name" value="Winged helix-like DNA-binding domain superfamily/Winged helix DNA-binding domain"/>
    <property type="match status" value="1"/>
</dbReference>
<dbReference type="InterPro" id="IPR036388">
    <property type="entry name" value="WH-like_DNA-bd_sf"/>
</dbReference>
<dbReference type="CDD" id="cd07377">
    <property type="entry name" value="WHTH_GntR"/>
    <property type="match status" value="1"/>
</dbReference>
<dbReference type="InterPro" id="IPR000524">
    <property type="entry name" value="Tscrpt_reg_HTH_GntR"/>
</dbReference>
<feature type="domain" description="HTH gntR-type" evidence="4">
    <location>
        <begin position="61"/>
        <end position="129"/>
    </location>
</feature>
<evidence type="ECO:0000313" key="5">
    <source>
        <dbReference type="EMBL" id="RJT87935.1"/>
    </source>
</evidence>
<evidence type="ECO:0000256" key="2">
    <source>
        <dbReference type="ARBA" id="ARBA00023125"/>
    </source>
</evidence>
<keyword evidence="1" id="KW-0805">Transcription regulation</keyword>
<dbReference type="PANTHER" id="PTHR38445:SF9">
    <property type="entry name" value="HTH-TYPE TRANSCRIPTIONAL REPRESSOR YTRA"/>
    <property type="match status" value="1"/>
</dbReference>
<dbReference type="AlphaFoldDB" id="A0A3A5MFP1"/>
<name>A0A3A5MFP1_9MICO</name>
<reference evidence="5 6" key="1">
    <citation type="submission" date="2018-09" db="EMBL/GenBank/DDBJ databases">
        <title>Novel species of Cryobacterium.</title>
        <authorList>
            <person name="Liu Q."/>
            <person name="Xin Y.-H."/>
        </authorList>
    </citation>
    <scope>NUCLEOTIDE SEQUENCE [LARGE SCALE GENOMIC DNA]</scope>
    <source>
        <strain evidence="5 6">Hh39</strain>
    </source>
</reference>
<evidence type="ECO:0000313" key="6">
    <source>
        <dbReference type="Proteomes" id="UP000272015"/>
    </source>
</evidence>
<keyword evidence="3" id="KW-0804">Transcription</keyword>
<evidence type="ECO:0000259" key="4">
    <source>
        <dbReference type="PROSITE" id="PS50949"/>
    </source>
</evidence>
<organism evidence="5 6">
    <name type="scientific">Cryobacterium melibiosiphilum</name>
    <dbReference type="NCBI Taxonomy" id="995039"/>
    <lineage>
        <taxon>Bacteria</taxon>
        <taxon>Bacillati</taxon>
        <taxon>Actinomycetota</taxon>
        <taxon>Actinomycetes</taxon>
        <taxon>Micrococcales</taxon>
        <taxon>Microbacteriaceae</taxon>
        <taxon>Cryobacterium</taxon>
    </lineage>
</organism>
<protein>
    <submittedName>
        <fullName evidence="5">GntR family transcriptional regulator</fullName>
    </submittedName>
</protein>
<dbReference type="PANTHER" id="PTHR38445">
    <property type="entry name" value="HTH-TYPE TRANSCRIPTIONAL REPRESSOR YTRA"/>
    <property type="match status" value="1"/>
</dbReference>
<accession>A0A3A5MFP1</accession>